<name>A0A2M9XHN4_9LEPT</name>
<organism evidence="2 3">
    <name type="scientific">Leptospira hartskeerlii</name>
    <dbReference type="NCBI Taxonomy" id="2023177"/>
    <lineage>
        <taxon>Bacteria</taxon>
        <taxon>Pseudomonadati</taxon>
        <taxon>Spirochaetota</taxon>
        <taxon>Spirochaetia</taxon>
        <taxon>Leptospirales</taxon>
        <taxon>Leptospiraceae</taxon>
        <taxon>Leptospira</taxon>
    </lineage>
</organism>
<dbReference type="OrthoDB" id="192739at2"/>
<proteinExistence type="predicted"/>
<dbReference type="SUPFAM" id="SSF54593">
    <property type="entry name" value="Glyoxalase/Bleomycin resistance protein/Dihydroxybiphenyl dioxygenase"/>
    <property type="match status" value="1"/>
</dbReference>
<dbReference type="InterPro" id="IPR037523">
    <property type="entry name" value="VOC_core"/>
</dbReference>
<dbReference type="Proteomes" id="UP000232196">
    <property type="component" value="Unassembled WGS sequence"/>
</dbReference>
<evidence type="ECO:0000313" key="2">
    <source>
        <dbReference type="EMBL" id="PJZ27092.1"/>
    </source>
</evidence>
<dbReference type="AlphaFoldDB" id="A0A2M9XHN4"/>
<dbReference type="Gene3D" id="3.10.180.10">
    <property type="entry name" value="2,3-Dihydroxybiphenyl 1,2-Dioxygenase, domain 1"/>
    <property type="match status" value="1"/>
</dbReference>
<dbReference type="RefSeq" id="WP_008589759.1">
    <property type="nucleotide sequence ID" value="NZ_NPDL01000004.1"/>
</dbReference>
<feature type="domain" description="VOC" evidence="1">
    <location>
        <begin position="6"/>
        <end position="121"/>
    </location>
</feature>
<gene>
    <name evidence="2" type="ORF">CH357_00570</name>
</gene>
<protein>
    <submittedName>
        <fullName evidence="2">VOC family protein</fullName>
    </submittedName>
</protein>
<sequence>MIIVEGIDYIVIPTGDIEASVKFYSELFDFETIEEKGNEFAIIGLDSVNIKLLNTNGVKSSLTEVKSPVLSFVLDVDDFTEAIVELESKSVQIVRGPEARDGGEFLHFLDPSGNILEINYKED</sequence>
<keyword evidence="3" id="KW-1185">Reference proteome</keyword>
<accession>A0A2M9XHN4</accession>
<dbReference type="EMBL" id="NPDN01000001">
    <property type="protein sequence ID" value="PJZ27092.1"/>
    <property type="molecule type" value="Genomic_DNA"/>
</dbReference>
<dbReference type="InterPro" id="IPR004360">
    <property type="entry name" value="Glyas_Fos-R_dOase_dom"/>
</dbReference>
<dbReference type="PROSITE" id="PS51819">
    <property type="entry name" value="VOC"/>
    <property type="match status" value="1"/>
</dbReference>
<evidence type="ECO:0000313" key="3">
    <source>
        <dbReference type="Proteomes" id="UP000232196"/>
    </source>
</evidence>
<dbReference type="Pfam" id="PF00903">
    <property type="entry name" value="Glyoxalase"/>
    <property type="match status" value="1"/>
</dbReference>
<dbReference type="CDD" id="cd06587">
    <property type="entry name" value="VOC"/>
    <property type="match status" value="1"/>
</dbReference>
<evidence type="ECO:0000259" key="1">
    <source>
        <dbReference type="PROSITE" id="PS51819"/>
    </source>
</evidence>
<comment type="caution">
    <text evidence="2">The sequence shown here is derived from an EMBL/GenBank/DDBJ whole genome shotgun (WGS) entry which is preliminary data.</text>
</comment>
<dbReference type="InterPro" id="IPR029068">
    <property type="entry name" value="Glyas_Bleomycin-R_OHBP_Dase"/>
</dbReference>
<reference evidence="2 3" key="1">
    <citation type="submission" date="2017-07" db="EMBL/GenBank/DDBJ databases">
        <title>Leptospira spp. isolated from tropical soils.</title>
        <authorList>
            <person name="Thibeaux R."/>
            <person name="Iraola G."/>
            <person name="Ferres I."/>
            <person name="Bierque E."/>
            <person name="Girault D."/>
            <person name="Soupe-Gilbert M.-E."/>
            <person name="Picardeau M."/>
            <person name="Goarant C."/>
        </authorList>
    </citation>
    <scope>NUCLEOTIDE SEQUENCE [LARGE SCALE GENOMIC DNA]</scope>
    <source>
        <strain evidence="2 3">MCA1-C-A1</strain>
    </source>
</reference>